<name>A0AAD1X7M2_EUPCR</name>
<gene>
    <name evidence="1" type="ORF">ECRASSUSDP1_LOCUS3085</name>
</gene>
<reference evidence="1" key="1">
    <citation type="submission" date="2023-07" db="EMBL/GenBank/DDBJ databases">
        <authorList>
            <consortium name="AG Swart"/>
            <person name="Singh M."/>
            <person name="Singh A."/>
            <person name="Seah K."/>
            <person name="Emmerich C."/>
        </authorList>
    </citation>
    <scope>NUCLEOTIDE SEQUENCE</scope>
    <source>
        <strain evidence="1">DP1</strain>
    </source>
</reference>
<dbReference type="EMBL" id="CAMPGE010002955">
    <property type="protein sequence ID" value="CAI2361772.1"/>
    <property type="molecule type" value="Genomic_DNA"/>
</dbReference>
<keyword evidence="2" id="KW-1185">Reference proteome</keyword>
<accession>A0AAD1X7M2</accession>
<protein>
    <submittedName>
        <fullName evidence="1">Uncharacterized protein</fullName>
    </submittedName>
</protein>
<proteinExistence type="predicted"/>
<organism evidence="1 2">
    <name type="scientific">Euplotes crassus</name>
    <dbReference type="NCBI Taxonomy" id="5936"/>
    <lineage>
        <taxon>Eukaryota</taxon>
        <taxon>Sar</taxon>
        <taxon>Alveolata</taxon>
        <taxon>Ciliophora</taxon>
        <taxon>Intramacronucleata</taxon>
        <taxon>Spirotrichea</taxon>
        <taxon>Hypotrichia</taxon>
        <taxon>Euplotida</taxon>
        <taxon>Euplotidae</taxon>
        <taxon>Moneuplotes</taxon>
    </lineage>
</organism>
<comment type="caution">
    <text evidence="1">The sequence shown here is derived from an EMBL/GenBank/DDBJ whole genome shotgun (WGS) entry which is preliminary data.</text>
</comment>
<evidence type="ECO:0000313" key="1">
    <source>
        <dbReference type="EMBL" id="CAI2361772.1"/>
    </source>
</evidence>
<dbReference type="AlphaFoldDB" id="A0AAD1X7M2"/>
<dbReference type="Proteomes" id="UP001295684">
    <property type="component" value="Unassembled WGS sequence"/>
</dbReference>
<sequence>MKRMYASPEYLSSQIGNKKQFYSLFSLDCEPCICNMIEWTYICSHTKYDEYTLCKSFLEGRRRPIGAFWNKCSKILEYDKEVC</sequence>
<evidence type="ECO:0000313" key="2">
    <source>
        <dbReference type="Proteomes" id="UP001295684"/>
    </source>
</evidence>